<protein>
    <recommendedName>
        <fullName evidence="4">KIAA0040</fullName>
    </recommendedName>
</protein>
<dbReference type="PANTHER" id="PTHR40382">
    <property type="match status" value="1"/>
</dbReference>
<reference evidence="2" key="4">
    <citation type="submission" date="2025-08" db="UniProtKB">
        <authorList>
            <consortium name="Ensembl"/>
        </authorList>
    </citation>
    <scope>IDENTIFICATION</scope>
</reference>
<proteinExistence type="predicted"/>
<evidence type="ECO:0000313" key="2">
    <source>
        <dbReference type="Ensembl" id="ENSEEEP00000009621.2"/>
    </source>
</evidence>
<dbReference type="InterPro" id="IPR039964">
    <property type="entry name" value="KIAA0040-like"/>
</dbReference>
<accession>A0A4W4ED65</accession>
<dbReference type="PANTHER" id="PTHR40382:SF1">
    <property type="entry name" value="RIKEN CDNA 4930523C07 GENE"/>
    <property type="match status" value="1"/>
</dbReference>
<reference evidence="2" key="3">
    <citation type="submission" date="2020-05" db="EMBL/GenBank/DDBJ databases">
        <title>Electrophorus electricus (electric eel) genome, fEleEle1, primary haplotype.</title>
        <authorList>
            <person name="Myers G."/>
            <person name="Meyer A."/>
            <person name="Fedrigo O."/>
            <person name="Formenti G."/>
            <person name="Rhie A."/>
            <person name="Tracey A."/>
            <person name="Sims Y."/>
            <person name="Jarvis E.D."/>
        </authorList>
    </citation>
    <scope>NUCLEOTIDE SEQUENCE [LARGE SCALE GENOMIC DNA]</scope>
</reference>
<keyword evidence="1" id="KW-0472">Membrane</keyword>
<reference evidence="3" key="2">
    <citation type="journal article" date="2017" name="Sci. Adv.">
        <title>A tail of two voltages: Proteomic comparison of the three electric organs of the electric eel.</title>
        <authorList>
            <person name="Traeger L.L."/>
            <person name="Sabat G."/>
            <person name="Barrett-Wilt G.A."/>
            <person name="Wells G.B."/>
            <person name="Sussman M.R."/>
        </authorList>
    </citation>
    <scope>NUCLEOTIDE SEQUENCE [LARGE SCALE GENOMIC DNA]</scope>
</reference>
<evidence type="ECO:0008006" key="4">
    <source>
        <dbReference type="Google" id="ProtNLM"/>
    </source>
</evidence>
<dbReference type="Ensembl" id="ENSEEET00000009739.2">
    <property type="protein sequence ID" value="ENSEEEP00000009621.2"/>
    <property type="gene ID" value="ENSEEEG00000004907.2"/>
</dbReference>
<keyword evidence="3" id="KW-1185">Reference proteome</keyword>
<sequence>MEQMMRFFTGLWELVLDKHAEGVHNTVCLVVLLTLPLLVFTAVLLVCCHCCCGCLCCRHGDRATIARSPAESKQKKKKKNGRQKEEDLWISMNTNLTTAERSAFTMV</sequence>
<dbReference type="STRING" id="8005.ENSEEEP00000009621"/>
<dbReference type="OMA" id="GIFNTIC"/>
<gene>
    <name evidence="2" type="primary">KIAA0040</name>
</gene>
<keyword evidence="1" id="KW-1133">Transmembrane helix</keyword>
<dbReference type="Proteomes" id="UP000314983">
    <property type="component" value="Chromosome 18"/>
</dbReference>
<name>A0A4W4ED65_ELEEL</name>
<reference evidence="3" key="1">
    <citation type="journal article" date="2014" name="Science">
        <title>Nonhuman genetics. Genomic basis for the convergent evolution of electric organs.</title>
        <authorList>
            <person name="Gallant J.R."/>
            <person name="Traeger L.L."/>
            <person name="Volkening J.D."/>
            <person name="Moffett H."/>
            <person name="Chen P.H."/>
            <person name="Novina C.D."/>
            <person name="Phillips G.N.Jr."/>
            <person name="Anand R."/>
            <person name="Wells G.B."/>
            <person name="Pinch M."/>
            <person name="Guth R."/>
            <person name="Unguez G.A."/>
            <person name="Albert J.S."/>
            <person name="Zakon H.H."/>
            <person name="Samanta M.P."/>
            <person name="Sussman M.R."/>
        </authorList>
    </citation>
    <scope>NUCLEOTIDE SEQUENCE [LARGE SCALE GENOMIC DNA]</scope>
</reference>
<dbReference type="AlphaFoldDB" id="A0A4W4ED65"/>
<evidence type="ECO:0000313" key="3">
    <source>
        <dbReference type="Proteomes" id="UP000314983"/>
    </source>
</evidence>
<evidence type="ECO:0000256" key="1">
    <source>
        <dbReference type="SAM" id="Phobius"/>
    </source>
</evidence>
<organism evidence="2 3">
    <name type="scientific">Electrophorus electricus</name>
    <name type="common">Electric eel</name>
    <name type="synonym">Gymnotus electricus</name>
    <dbReference type="NCBI Taxonomy" id="8005"/>
    <lineage>
        <taxon>Eukaryota</taxon>
        <taxon>Metazoa</taxon>
        <taxon>Chordata</taxon>
        <taxon>Craniata</taxon>
        <taxon>Vertebrata</taxon>
        <taxon>Euteleostomi</taxon>
        <taxon>Actinopterygii</taxon>
        <taxon>Neopterygii</taxon>
        <taxon>Teleostei</taxon>
        <taxon>Ostariophysi</taxon>
        <taxon>Gymnotiformes</taxon>
        <taxon>Gymnotoidei</taxon>
        <taxon>Gymnotidae</taxon>
        <taxon>Electrophorus</taxon>
    </lineage>
</organism>
<reference evidence="2" key="5">
    <citation type="submission" date="2025-09" db="UniProtKB">
        <authorList>
            <consortium name="Ensembl"/>
        </authorList>
    </citation>
    <scope>IDENTIFICATION</scope>
</reference>
<feature type="transmembrane region" description="Helical" evidence="1">
    <location>
        <begin position="27"/>
        <end position="46"/>
    </location>
</feature>
<dbReference type="GeneTree" id="ENSGT00620000089392"/>
<keyword evidence="1" id="KW-0812">Transmembrane</keyword>